<gene>
    <name evidence="2" type="ORF">POTOM_036243</name>
</gene>
<feature type="region of interest" description="Disordered" evidence="1">
    <location>
        <begin position="1"/>
        <end position="21"/>
    </location>
</feature>
<reference evidence="2" key="1">
    <citation type="journal article" date="2020" name="bioRxiv">
        <title>Hybrid origin of Populus tomentosa Carr. identified through genome sequencing and phylogenomic analysis.</title>
        <authorList>
            <person name="An X."/>
            <person name="Gao K."/>
            <person name="Chen Z."/>
            <person name="Li J."/>
            <person name="Yang X."/>
            <person name="Yang X."/>
            <person name="Zhou J."/>
            <person name="Guo T."/>
            <person name="Zhao T."/>
            <person name="Huang S."/>
            <person name="Miao D."/>
            <person name="Khan W.U."/>
            <person name="Rao P."/>
            <person name="Ye M."/>
            <person name="Lei B."/>
            <person name="Liao W."/>
            <person name="Wang J."/>
            <person name="Ji L."/>
            <person name="Li Y."/>
            <person name="Guo B."/>
            <person name="Mustafa N.S."/>
            <person name="Li S."/>
            <person name="Yun Q."/>
            <person name="Keller S.R."/>
            <person name="Mao J."/>
            <person name="Zhang R."/>
            <person name="Strauss S.H."/>
        </authorList>
    </citation>
    <scope>NUCLEOTIDE SEQUENCE</scope>
    <source>
        <strain evidence="2">GM15</strain>
        <tissue evidence="2">Leaf</tissue>
    </source>
</reference>
<dbReference type="AlphaFoldDB" id="A0A8X8CMU5"/>
<proteinExistence type="predicted"/>
<dbReference type="PANTHER" id="PTHR47718:SF9">
    <property type="entry name" value="PROTEIN FAR1-RELATED SEQUENCE"/>
    <property type="match status" value="1"/>
</dbReference>
<sequence>MVMKVSENGTDISQDDMGSMEETPEDTILSNVGFQLDVTVIIWKDEKESIFITLRLLSVHTHIVKWADFDVPEWHVTGFGNIHNHEMLKSNEVHLLPTYCTIFSDDKSRICIFAKASWNVGVKLGCLPFTETDARNLLLSFRNVNQDNDAIDLIAKCKKLKDEDHSFKYNFKIGRHNRLEDIVWSYASSVHLYEAFSDAVVFDTTHHLDACDMRLGIWVGLADIVDYKSEMPQKLNSVFLKQFHPLNRVQILFLLHMPLANSKNSSFSSITGSSMQSEKIQLLESIASTIMAESVETEECLDVACEQISMVLSHFRGLPRQIHGENAFTCPSDSPILPEAEDSGGIVTLGKLKERRPRGGVDISRKRRHYSSPCCGRFGHDASDCPMMRSEHLND</sequence>
<dbReference type="Proteomes" id="UP000886885">
    <property type="component" value="Chromosome 10A"/>
</dbReference>
<evidence type="ECO:0000313" key="3">
    <source>
        <dbReference type="Proteomes" id="UP000886885"/>
    </source>
</evidence>
<organism evidence="2 3">
    <name type="scientific">Populus tomentosa</name>
    <name type="common">Chinese white poplar</name>
    <dbReference type="NCBI Taxonomy" id="118781"/>
    <lineage>
        <taxon>Eukaryota</taxon>
        <taxon>Viridiplantae</taxon>
        <taxon>Streptophyta</taxon>
        <taxon>Embryophyta</taxon>
        <taxon>Tracheophyta</taxon>
        <taxon>Spermatophyta</taxon>
        <taxon>Magnoliopsida</taxon>
        <taxon>eudicotyledons</taxon>
        <taxon>Gunneridae</taxon>
        <taxon>Pentapetalae</taxon>
        <taxon>rosids</taxon>
        <taxon>fabids</taxon>
        <taxon>Malpighiales</taxon>
        <taxon>Salicaceae</taxon>
        <taxon>Saliceae</taxon>
        <taxon>Populus</taxon>
    </lineage>
</organism>
<protein>
    <submittedName>
        <fullName evidence="2">Uncharacterized protein</fullName>
    </submittedName>
</protein>
<dbReference type="EMBL" id="JAAWWB010000019">
    <property type="protein sequence ID" value="KAG6759754.1"/>
    <property type="molecule type" value="Genomic_DNA"/>
</dbReference>
<keyword evidence="3" id="KW-1185">Reference proteome</keyword>
<dbReference type="PANTHER" id="PTHR47718">
    <property type="entry name" value="OS01G0519700 PROTEIN"/>
    <property type="match status" value="1"/>
</dbReference>
<evidence type="ECO:0000256" key="1">
    <source>
        <dbReference type="SAM" id="MobiDB-lite"/>
    </source>
</evidence>
<name>A0A8X8CMU5_POPTO</name>
<evidence type="ECO:0000313" key="2">
    <source>
        <dbReference type="EMBL" id="KAG6759754.1"/>
    </source>
</evidence>
<comment type="caution">
    <text evidence="2">The sequence shown here is derived from an EMBL/GenBank/DDBJ whole genome shotgun (WGS) entry which is preliminary data.</text>
</comment>
<dbReference type="OrthoDB" id="128308at2759"/>
<accession>A0A8X8CMU5</accession>